<dbReference type="InterPro" id="IPR050480">
    <property type="entry name" value="CysZ-like"/>
</dbReference>
<dbReference type="PANTHER" id="PTHR37468">
    <property type="entry name" value="SULFATE TRANSPORTER CYSZ"/>
    <property type="match status" value="1"/>
</dbReference>
<comment type="subcellular location">
    <subcellularLocation>
        <location evidence="1">Membrane</location>
        <topology evidence="1">Multi-pass membrane protein</topology>
    </subcellularLocation>
</comment>
<organism evidence="12 13">
    <name type="scientific">Legionella maceachernii</name>
    <dbReference type="NCBI Taxonomy" id="466"/>
    <lineage>
        <taxon>Bacteria</taxon>
        <taxon>Pseudomonadati</taxon>
        <taxon>Pseudomonadota</taxon>
        <taxon>Gammaproteobacteria</taxon>
        <taxon>Legionellales</taxon>
        <taxon>Legionellaceae</taxon>
        <taxon>Legionella</taxon>
    </lineage>
</organism>
<evidence type="ECO:0000313" key="12">
    <source>
        <dbReference type="EMBL" id="KTD25919.1"/>
    </source>
</evidence>
<accession>A0A0W0W0T6</accession>
<name>A0A0W0W0T6_9GAMM</name>
<dbReference type="InterPro" id="IPR059112">
    <property type="entry name" value="CysZ/EI24"/>
</dbReference>
<evidence type="ECO:0000256" key="9">
    <source>
        <dbReference type="ARBA" id="ARBA00023136"/>
    </source>
</evidence>
<keyword evidence="2" id="KW-0813">Transport</keyword>
<dbReference type="OrthoDB" id="5292355at2"/>
<dbReference type="GO" id="GO:0009675">
    <property type="term" value="F:high-affinity sulfate:proton symporter activity"/>
    <property type="evidence" value="ECO:0007669"/>
    <property type="project" value="TreeGrafter"/>
</dbReference>
<dbReference type="PANTHER" id="PTHR37468:SF1">
    <property type="entry name" value="SULFATE TRANSPORTER CYSZ"/>
    <property type="match status" value="1"/>
</dbReference>
<dbReference type="GO" id="GO:0019344">
    <property type="term" value="P:cysteine biosynthetic process"/>
    <property type="evidence" value="ECO:0007669"/>
    <property type="project" value="UniProtKB-KW"/>
</dbReference>
<keyword evidence="10" id="KW-0198">Cysteine biosynthesis</keyword>
<dbReference type="GO" id="GO:0005886">
    <property type="term" value="C:plasma membrane"/>
    <property type="evidence" value="ECO:0007669"/>
    <property type="project" value="TreeGrafter"/>
</dbReference>
<proteinExistence type="predicted"/>
<keyword evidence="8" id="KW-0764">Sulfate transport</keyword>
<feature type="transmembrane region" description="Helical" evidence="11">
    <location>
        <begin position="66"/>
        <end position="95"/>
    </location>
</feature>
<sequence length="249" mass="29727">MRQFFRGMYYFVLGIRHLTAKGLKRFILLPILFNCLLFVGIIYFTYDYLFSYSHYYISLLPAWLSFLNWLFLIFFVISFFLLFFVTFTVFFNLVASPFNGLLAEKAQRLFYQRDIPSVPFKQTILRSIKRQGQFLWYFFPRFIGMVFLFFIPIIHPIYPLLWFLFNSWILSIQYQDFVMDNNLIGFKKMRNKIQDNAMLSLGFGSCISLASFIPFVNLVILTAAVIGSVFLYNEEYQTTLNHHPRLLKE</sequence>
<feature type="transmembrane region" description="Helical" evidence="11">
    <location>
        <begin position="199"/>
        <end position="232"/>
    </location>
</feature>
<feature type="transmembrane region" description="Helical" evidence="11">
    <location>
        <begin position="134"/>
        <end position="154"/>
    </location>
</feature>
<protein>
    <submittedName>
        <fullName evidence="12">Putative sulfate transport protein CysZ</fullName>
    </submittedName>
</protein>
<keyword evidence="5" id="KW-0028">Amino-acid biosynthesis</keyword>
<dbReference type="EMBL" id="LNYL01000042">
    <property type="protein sequence ID" value="KTD25919.1"/>
    <property type="molecule type" value="Genomic_DNA"/>
</dbReference>
<keyword evidence="13" id="KW-1185">Reference proteome</keyword>
<dbReference type="Proteomes" id="UP000054908">
    <property type="component" value="Unassembled WGS sequence"/>
</dbReference>
<dbReference type="RefSeq" id="WP_058452449.1">
    <property type="nucleotide sequence ID" value="NZ_CAAAIB010000004.1"/>
</dbReference>
<dbReference type="GO" id="GO:0000103">
    <property type="term" value="P:sulfate assimilation"/>
    <property type="evidence" value="ECO:0007669"/>
    <property type="project" value="TreeGrafter"/>
</dbReference>
<feature type="transmembrane region" description="Helical" evidence="11">
    <location>
        <begin position="26"/>
        <end position="46"/>
    </location>
</feature>
<evidence type="ECO:0000256" key="4">
    <source>
        <dbReference type="ARBA" id="ARBA00022519"/>
    </source>
</evidence>
<evidence type="ECO:0000256" key="1">
    <source>
        <dbReference type="ARBA" id="ARBA00004141"/>
    </source>
</evidence>
<dbReference type="PATRIC" id="fig|466.6.peg.1780"/>
<evidence type="ECO:0000256" key="3">
    <source>
        <dbReference type="ARBA" id="ARBA00022475"/>
    </source>
</evidence>
<evidence type="ECO:0000256" key="11">
    <source>
        <dbReference type="SAM" id="Phobius"/>
    </source>
</evidence>
<dbReference type="AlphaFoldDB" id="A0A0W0W0T6"/>
<dbReference type="Pfam" id="PF07264">
    <property type="entry name" value="EI24"/>
    <property type="match status" value="1"/>
</dbReference>
<evidence type="ECO:0000256" key="6">
    <source>
        <dbReference type="ARBA" id="ARBA00022692"/>
    </source>
</evidence>
<dbReference type="NCBIfam" id="NF003433">
    <property type="entry name" value="PRK04949.1"/>
    <property type="match status" value="1"/>
</dbReference>
<dbReference type="STRING" id="466.Lmac_1690"/>
<keyword evidence="7 11" id="KW-1133">Transmembrane helix</keyword>
<reference evidence="12 13" key="1">
    <citation type="submission" date="2015-11" db="EMBL/GenBank/DDBJ databases">
        <title>Genomic analysis of 38 Legionella species identifies large and diverse effector repertoires.</title>
        <authorList>
            <person name="Burstein D."/>
            <person name="Amaro F."/>
            <person name="Zusman T."/>
            <person name="Lifshitz Z."/>
            <person name="Cohen O."/>
            <person name="Gilbert J.A."/>
            <person name="Pupko T."/>
            <person name="Shuman H.A."/>
            <person name="Segal G."/>
        </authorList>
    </citation>
    <scope>NUCLEOTIDE SEQUENCE [LARGE SCALE GENOMIC DNA]</scope>
    <source>
        <strain evidence="12 13">PX-1-G2-E2</strain>
    </source>
</reference>
<evidence type="ECO:0000256" key="2">
    <source>
        <dbReference type="ARBA" id="ARBA00022448"/>
    </source>
</evidence>
<comment type="caution">
    <text evidence="12">The sequence shown here is derived from an EMBL/GenBank/DDBJ whole genome shotgun (WGS) entry which is preliminary data.</text>
</comment>
<gene>
    <name evidence="12" type="ORF">Lmac_1690</name>
</gene>
<keyword evidence="9 11" id="KW-0472">Membrane</keyword>
<evidence type="ECO:0000256" key="10">
    <source>
        <dbReference type="ARBA" id="ARBA00023192"/>
    </source>
</evidence>
<evidence type="ECO:0000313" key="13">
    <source>
        <dbReference type="Proteomes" id="UP000054908"/>
    </source>
</evidence>
<evidence type="ECO:0000256" key="8">
    <source>
        <dbReference type="ARBA" id="ARBA00023032"/>
    </source>
</evidence>
<keyword evidence="4" id="KW-0997">Cell inner membrane</keyword>
<keyword evidence="6 11" id="KW-0812">Transmembrane</keyword>
<evidence type="ECO:0000256" key="5">
    <source>
        <dbReference type="ARBA" id="ARBA00022605"/>
    </source>
</evidence>
<evidence type="ECO:0000256" key="7">
    <source>
        <dbReference type="ARBA" id="ARBA00022989"/>
    </source>
</evidence>
<keyword evidence="3" id="KW-1003">Cell membrane</keyword>